<evidence type="ECO:0000256" key="2">
    <source>
        <dbReference type="ARBA" id="ARBA00022670"/>
    </source>
</evidence>
<evidence type="ECO:0000256" key="1">
    <source>
        <dbReference type="ARBA" id="ARBA00006641"/>
    </source>
</evidence>
<dbReference type="EMBL" id="BPQB01000049">
    <property type="protein sequence ID" value="GJE95443.1"/>
    <property type="molecule type" value="Genomic_DNA"/>
</dbReference>
<proteinExistence type="inferred from homology"/>
<sequence length="374" mass="41268">MSIETSPAPEVAPTPHFAVDAPDPNAIHVLITGFGPFWRYEENPSWLAVKPLHNTVLYTEMVPQPPPEPQSGHPMHPFGPPHSLPPMPPPLPIEPTSSTGSDTEMQEDTTPRIQQIYITVLEIPVVYQSVMQITPGLHAKPPVLPPPIDPAFAPVHLPPNGFDFIFHVGVAGRGPLRLEKLAHKLGYRMKDAEGQYAPIVHVPKDVPKDPEQEVPDFMGKALLPPADLGLPPSGLPKGVVAGDDPHIGDDRPVETPEAQPVRGFGKPYESMPDELYTEIDVPRLILHLKEQGIQKPYSSMDAGHYLPDFLYYASLAEARRHATKQEKDKMRSTPPKMTPVLFMHCCPLGQPHKAEEVTDAIKKIVLWVCARLSI</sequence>
<dbReference type="OrthoDB" id="407146at2759"/>
<dbReference type="InterPro" id="IPR036440">
    <property type="entry name" value="Peptidase_C15-like_sf"/>
</dbReference>
<evidence type="ECO:0000256" key="4">
    <source>
        <dbReference type="ARBA" id="ARBA00022807"/>
    </source>
</evidence>
<dbReference type="SUPFAM" id="SSF53182">
    <property type="entry name" value="Pyrrolidone carboxyl peptidase (pyroglutamate aminopeptidase)"/>
    <property type="match status" value="1"/>
</dbReference>
<feature type="region of interest" description="Disordered" evidence="5">
    <location>
        <begin position="1"/>
        <end position="22"/>
    </location>
</feature>
<dbReference type="Proteomes" id="UP000703269">
    <property type="component" value="Unassembled WGS sequence"/>
</dbReference>
<name>A0A9P3LHW5_9APHY</name>
<keyword evidence="4" id="KW-0788">Thiol protease</keyword>
<accession>A0A9P3LHW5</accession>
<reference evidence="6 7" key="1">
    <citation type="submission" date="2021-08" db="EMBL/GenBank/DDBJ databases">
        <title>Draft Genome Sequence of Phanerochaete sordida strain YK-624.</title>
        <authorList>
            <person name="Mori T."/>
            <person name="Dohra H."/>
            <person name="Suzuki T."/>
            <person name="Kawagishi H."/>
            <person name="Hirai H."/>
        </authorList>
    </citation>
    <scope>NUCLEOTIDE SEQUENCE [LARGE SCALE GENOMIC DNA]</scope>
    <source>
        <strain evidence="6 7">YK-624</strain>
    </source>
</reference>
<feature type="region of interest" description="Disordered" evidence="5">
    <location>
        <begin position="61"/>
        <end position="107"/>
    </location>
</feature>
<evidence type="ECO:0000313" key="6">
    <source>
        <dbReference type="EMBL" id="GJE95443.1"/>
    </source>
</evidence>
<dbReference type="GO" id="GO:0006508">
    <property type="term" value="P:proteolysis"/>
    <property type="evidence" value="ECO:0007669"/>
    <property type="project" value="UniProtKB-KW"/>
</dbReference>
<dbReference type="PANTHER" id="PTHR23402:SF1">
    <property type="entry name" value="PYROGLUTAMYL-PEPTIDASE I"/>
    <property type="match status" value="1"/>
</dbReference>
<evidence type="ECO:0000313" key="7">
    <source>
        <dbReference type="Proteomes" id="UP000703269"/>
    </source>
</evidence>
<dbReference type="InterPro" id="IPR016125">
    <property type="entry name" value="Peptidase_C15-like"/>
</dbReference>
<evidence type="ECO:0000256" key="5">
    <source>
        <dbReference type="SAM" id="MobiDB-lite"/>
    </source>
</evidence>
<dbReference type="Gene3D" id="3.40.630.20">
    <property type="entry name" value="Peptidase C15, pyroglutamyl peptidase I-like"/>
    <property type="match status" value="1"/>
</dbReference>
<keyword evidence="3" id="KW-0378">Hydrolase</keyword>
<protein>
    <submittedName>
        <fullName evidence="6">Peptidase C15 pyroglutamyl peptidase I-like protein</fullName>
    </submittedName>
</protein>
<organism evidence="6 7">
    <name type="scientific">Phanerochaete sordida</name>
    <dbReference type="NCBI Taxonomy" id="48140"/>
    <lineage>
        <taxon>Eukaryota</taxon>
        <taxon>Fungi</taxon>
        <taxon>Dikarya</taxon>
        <taxon>Basidiomycota</taxon>
        <taxon>Agaricomycotina</taxon>
        <taxon>Agaricomycetes</taxon>
        <taxon>Polyporales</taxon>
        <taxon>Phanerochaetaceae</taxon>
        <taxon>Phanerochaete</taxon>
    </lineage>
</organism>
<dbReference type="PANTHER" id="PTHR23402">
    <property type="entry name" value="PROTEASE FAMILY C15 PYROGLUTAMYL-PEPTIDASE I-RELATED"/>
    <property type="match status" value="1"/>
</dbReference>
<dbReference type="AlphaFoldDB" id="A0A9P3LHW5"/>
<comment type="similarity">
    <text evidence="1">Belongs to the peptidase C15 family.</text>
</comment>
<evidence type="ECO:0000256" key="3">
    <source>
        <dbReference type="ARBA" id="ARBA00022801"/>
    </source>
</evidence>
<keyword evidence="7" id="KW-1185">Reference proteome</keyword>
<feature type="compositionally biased region" description="Pro residues" evidence="5">
    <location>
        <begin position="77"/>
        <end position="93"/>
    </location>
</feature>
<dbReference type="GO" id="GO:0008234">
    <property type="term" value="F:cysteine-type peptidase activity"/>
    <property type="evidence" value="ECO:0007669"/>
    <property type="project" value="UniProtKB-KW"/>
</dbReference>
<keyword evidence="2" id="KW-0645">Protease</keyword>
<gene>
    <name evidence="6" type="ORF">PsYK624_116270</name>
</gene>
<comment type="caution">
    <text evidence="6">The sequence shown here is derived from an EMBL/GenBank/DDBJ whole genome shotgun (WGS) entry which is preliminary data.</text>
</comment>